<dbReference type="GO" id="GO:0046930">
    <property type="term" value="C:pore complex"/>
    <property type="evidence" value="ECO:0007669"/>
    <property type="project" value="UniProtKB-KW"/>
</dbReference>
<evidence type="ECO:0000256" key="11">
    <source>
        <dbReference type="SAM" id="SignalP"/>
    </source>
</evidence>
<dbReference type="OrthoDB" id="8982743at2"/>
<evidence type="ECO:0000259" key="12">
    <source>
        <dbReference type="Pfam" id="PF13609"/>
    </source>
</evidence>
<evidence type="ECO:0000256" key="9">
    <source>
        <dbReference type="ARBA" id="ARBA00023136"/>
    </source>
</evidence>
<dbReference type="SUPFAM" id="SSF56935">
    <property type="entry name" value="Porins"/>
    <property type="match status" value="1"/>
</dbReference>
<accession>A0A3N6MXT7</accession>
<reference evidence="13 14" key="1">
    <citation type="submission" date="2018-11" db="EMBL/GenBank/DDBJ databases">
        <title>Paraburkholderia sp. DHOA04, isolated from soil.</title>
        <authorList>
            <person name="Gao Z.-H."/>
            <person name="Qiu L.-H."/>
            <person name="Fu J.-C."/>
        </authorList>
    </citation>
    <scope>NUCLEOTIDE SEQUENCE [LARGE SCALE GENOMIC DNA]</scope>
    <source>
        <strain evidence="13 14">DHOA04</strain>
    </source>
</reference>
<dbReference type="GO" id="GO:0009279">
    <property type="term" value="C:cell outer membrane"/>
    <property type="evidence" value="ECO:0007669"/>
    <property type="project" value="UniProtKB-SubCell"/>
</dbReference>
<evidence type="ECO:0000256" key="3">
    <source>
        <dbReference type="ARBA" id="ARBA00022448"/>
    </source>
</evidence>
<dbReference type="InterPro" id="IPR050298">
    <property type="entry name" value="Gram-neg_bact_OMP"/>
</dbReference>
<comment type="caution">
    <text evidence="13">The sequence shown here is derived from an EMBL/GenBank/DDBJ whole genome shotgun (WGS) entry which is preliminary data.</text>
</comment>
<dbReference type="AlphaFoldDB" id="A0A3N6MXT7"/>
<evidence type="ECO:0000256" key="5">
    <source>
        <dbReference type="ARBA" id="ARBA00022692"/>
    </source>
</evidence>
<name>A0A3N6MXT7_9BURK</name>
<keyword evidence="4" id="KW-1134">Transmembrane beta strand</keyword>
<dbReference type="PRINTS" id="PR00184">
    <property type="entry name" value="NEISSPPORIN"/>
</dbReference>
<keyword evidence="3" id="KW-0813">Transport</keyword>
<keyword evidence="6 11" id="KW-0732">Signal</keyword>
<comment type="subunit">
    <text evidence="2">Homotrimer.</text>
</comment>
<dbReference type="EMBL" id="RQIS01000032">
    <property type="protein sequence ID" value="RQG99856.1"/>
    <property type="molecule type" value="Genomic_DNA"/>
</dbReference>
<dbReference type="CDD" id="cd00342">
    <property type="entry name" value="gram_neg_porins"/>
    <property type="match status" value="1"/>
</dbReference>
<sequence length="370" mass="39423">MKKTLILAAVTATFASASYAQSSVTLYGIVDAGLTYTTNIQGHHNFAMTSGNIQNSRWGLRGIEDLGGGLKAVFNLESGFDTSNGSLNGAMFNRQSYVGLHHQDYGTLTLGRQFDSVVDYVGPLMAVGTWGGTYTAHVLDNDNGNATFSINNSVKYTSPNLSGFEFGGLYGFSNQAGGFANNRTYSFGASYKYDGLQIGAAWLQAQGMDFNGAGSVSGSPLAMFNLNHRQRVWGAGASYTYGPLVGGVVFTQSRINDVGNNSLRFNNIEGNVRYNLTPALDIGAMYTYTNANGSDSVLNTNGSRSAHWHQFALQADYSLSKRTDVYLEGVGLWGSGENAVGMTQIGSTTSGGVSSSKNQGIITTGIRHRF</sequence>
<dbReference type="PANTHER" id="PTHR34501:SF9">
    <property type="entry name" value="MAJOR OUTER MEMBRANE PROTEIN P.IA"/>
    <property type="match status" value="1"/>
</dbReference>
<dbReference type="RefSeq" id="WP_124153934.1">
    <property type="nucleotide sequence ID" value="NZ_RQIS01000032.1"/>
</dbReference>
<proteinExistence type="predicted"/>
<keyword evidence="9" id="KW-0472">Membrane</keyword>
<feature type="domain" description="Porin" evidence="12">
    <location>
        <begin position="8"/>
        <end position="328"/>
    </location>
</feature>
<keyword evidence="14" id="KW-1185">Reference proteome</keyword>
<dbReference type="Proteomes" id="UP000272778">
    <property type="component" value="Unassembled WGS sequence"/>
</dbReference>
<gene>
    <name evidence="13" type="ORF">D1Y85_25910</name>
</gene>
<evidence type="ECO:0000256" key="10">
    <source>
        <dbReference type="ARBA" id="ARBA00023237"/>
    </source>
</evidence>
<evidence type="ECO:0000313" key="14">
    <source>
        <dbReference type="Proteomes" id="UP000272778"/>
    </source>
</evidence>
<dbReference type="InterPro" id="IPR002299">
    <property type="entry name" value="Porin_Neis"/>
</dbReference>
<dbReference type="PANTHER" id="PTHR34501">
    <property type="entry name" value="PROTEIN YDDL-RELATED"/>
    <property type="match status" value="1"/>
</dbReference>
<dbReference type="GO" id="GO:0034220">
    <property type="term" value="P:monoatomic ion transmembrane transport"/>
    <property type="evidence" value="ECO:0007669"/>
    <property type="project" value="InterPro"/>
</dbReference>
<evidence type="ECO:0000313" key="13">
    <source>
        <dbReference type="EMBL" id="RQG99856.1"/>
    </source>
</evidence>
<dbReference type="Pfam" id="PF13609">
    <property type="entry name" value="Porin_4"/>
    <property type="match status" value="1"/>
</dbReference>
<feature type="signal peptide" evidence="11">
    <location>
        <begin position="1"/>
        <end position="20"/>
    </location>
</feature>
<evidence type="ECO:0000256" key="7">
    <source>
        <dbReference type="ARBA" id="ARBA00023065"/>
    </source>
</evidence>
<keyword evidence="10" id="KW-0998">Cell outer membrane</keyword>
<dbReference type="PRINTS" id="PR00182">
    <property type="entry name" value="ECOLNEIPORIN"/>
</dbReference>
<evidence type="ECO:0000256" key="1">
    <source>
        <dbReference type="ARBA" id="ARBA00004571"/>
    </source>
</evidence>
<evidence type="ECO:0000256" key="2">
    <source>
        <dbReference type="ARBA" id="ARBA00011233"/>
    </source>
</evidence>
<keyword evidence="7" id="KW-0406">Ion transport</keyword>
<organism evidence="13 14">
    <name type="scientific">Paraburkholderia dinghuensis</name>
    <dbReference type="NCBI Taxonomy" id="2305225"/>
    <lineage>
        <taxon>Bacteria</taxon>
        <taxon>Pseudomonadati</taxon>
        <taxon>Pseudomonadota</taxon>
        <taxon>Betaproteobacteria</taxon>
        <taxon>Burkholderiales</taxon>
        <taxon>Burkholderiaceae</taxon>
        <taxon>Paraburkholderia</taxon>
    </lineage>
</organism>
<protein>
    <submittedName>
        <fullName evidence="13">Porin</fullName>
    </submittedName>
</protein>
<dbReference type="InterPro" id="IPR001702">
    <property type="entry name" value="Porin_Gram-ve"/>
</dbReference>
<evidence type="ECO:0000256" key="6">
    <source>
        <dbReference type="ARBA" id="ARBA00022729"/>
    </source>
</evidence>
<dbReference type="InterPro" id="IPR023614">
    <property type="entry name" value="Porin_dom_sf"/>
</dbReference>
<comment type="subcellular location">
    <subcellularLocation>
        <location evidence="1">Cell outer membrane</location>
        <topology evidence="1">Multi-pass membrane protein</topology>
    </subcellularLocation>
</comment>
<evidence type="ECO:0000256" key="4">
    <source>
        <dbReference type="ARBA" id="ARBA00022452"/>
    </source>
</evidence>
<keyword evidence="5" id="KW-0812">Transmembrane</keyword>
<keyword evidence="8" id="KW-0626">Porin</keyword>
<feature type="chain" id="PRO_5018038909" evidence="11">
    <location>
        <begin position="21"/>
        <end position="370"/>
    </location>
</feature>
<evidence type="ECO:0000256" key="8">
    <source>
        <dbReference type="ARBA" id="ARBA00023114"/>
    </source>
</evidence>
<dbReference type="GO" id="GO:0015288">
    <property type="term" value="F:porin activity"/>
    <property type="evidence" value="ECO:0007669"/>
    <property type="project" value="UniProtKB-KW"/>
</dbReference>
<dbReference type="Gene3D" id="2.40.160.10">
    <property type="entry name" value="Porin"/>
    <property type="match status" value="1"/>
</dbReference>
<dbReference type="InterPro" id="IPR033900">
    <property type="entry name" value="Gram_neg_porin_domain"/>
</dbReference>